<evidence type="ECO:0000256" key="1">
    <source>
        <dbReference type="SAM" id="MobiDB-lite"/>
    </source>
</evidence>
<feature type="compositionally biased region" description="Low complexity" evidence="1">
    <location>
        <begin position="316"/>
        <end position="334"/>
    </location>
</feature>
<keyword evidence="2" id="KW-1133">Transmembrane helix</keyword>
<evidence type="ECO:0000313" key="4">
    <source>
        <dbReference type="Proteomes" id="UP000076532"/>
    </source>
</evidence>
<reference evidence="3 4" key="1">
    <citation type="journal article" date="2016" name="Mol. Biol. Evol.">
        <title>Comparative Genomics of Early-Diverging Mushroom-Forming Fungi Provides Insights into the Origins of Lignocellulose Decay Capabilities.</title>
        <authorList>
            <person name="Nagy L.G."/>
            <person name="Riley R."/>
            <person name="Tritt A."/>
            <person name="Adam C."/>
            <person name="Daum C."/>
            <person name="Floudas D."/>
            <person name="Sun H."/>
            <person name="Yadav J.S."/>
            <person name="Pangilinan J."/>
            <person name="Larsson K.H."/>
            <person name="Matsuura K."/>
            <person name="Barry K."/>
            <person name="Labutti K."/>
            <person name="Kuo R."/>
            <person name="Ohm R.A."/>
            <person name="Bhattacharya S.S."/>
            <person name="Shirouzu T."/>
            <person name="Yoshinaga Y."/>
            <person name="Martin F.M."/>
            <person name="Grigoriev I.V."/>
            <person name="Hibbett D.S."/>
        </authorList>
    </citation>
    <scope>NUCLEOTIDE SEQUENCE [LARGE SCALE GENOMIC DNA]</scope>
    <source>
        <strain evidence="3 4">CBS 109695</strain>
    </source>
</reference>
<dbReference type="EMBL" id="KV417524">
    <property type="protein sequence ID" value="KZP24775.1"/>
    <property type="molecule type" value="Genomic_DNA"/>
</dbReference>
<sequence>MQLTLLPLRYTLFAFLLVCSAIQCSVAVWNLSFSPFAGQISQVDAFLTFLGALFLLFIFLIIFIEMFRENAVTERLWFEVSWVALFWIMELSGAAALSAIAPGNCQAVQGVSGDADVCTSGRVLLAFTWMPAILLMIYLVLLLCGVIIHQKYDPEIWHASAREFCRTKTRQLLSSTPVSPVLPRFKGIAALEIVAPQPKLPAPAPATAYSHRAGMGPDYGIEFYSPTGERDITSLQQAKQTVQRTATMAMAPTAVPAPSLYPIHTQSSVQPSGQPPLRTPGGSSPPPLGSWPRADAVNQPVRKNSKRKPVPTGWRADVPATAPPAGTAPEATVTSTRPRTQRKRTLSGEMHRPPPLDLTKISSFN</sequence>
<name>A0A166N945_9AGAM</name>
<accession>A0A166N945</accession>
<keyword evidence="2" id="KW-0472">Membrane</keyword>
<evidence type="ECO:0000256" key="2">
    <source>
        <dbReference type="SAM" id="Phobius"/>
    </source>
</evidence>
<evidence type="ECO:0000313" key="3">
    <source>
        <dbReference type="EMBL" id="KZP24775.1"/>
    </source>
</evidence>
<gene>
    <name evidence="3" type="ORF">FIBSPDRAFT_856543</name>
</gene>
<feature type="region of interest" description="Disordered" evidence="1">
    <location>
        <begin position="258"/>
        <end position="365"/>
    </location>
</feature>
<keyword evidence="4" id="KW-1185">Reference proteome</keyword>
<feature type="compositionally biased region" description="Pro residues" evidence="1">
    <location>
        <begin position="273"/>
        <end position="289"/>
    </location>
</feature>
<keyword evidence="2" id="KW-0812">Transmembrane</keyword>
<dbReference type="AlphaFoldDB" id="A0A166N945"/>
<organism evidence="3 4">
    <name type="scientific">Athelia psychrophila</name>
    <dbReference type="NCBI Taxonomy" id="1759441"/>
    <lineage>
        <taxon>Eukaryota</taxon>
        <taxon>Fungi</taxon>
        <taxon>Dikarya</taxon>
        <taxon>Basidiomycota</taxon>
        <taxon>Agaricomycotina</taxon>
        <taxon>Agaricomycetes</taxon>
        <taxon>Agaricomycetidae</taxon>
        <taxon>Atheliales</taxon>
        <taxon>Atheliaceae</taxon>
        <taxon>Athelia</taxon>
    </lineage>
</organism>
<protein>
    <recommendedName>
        <fullName evidence="5">MARVEL domain-containing protein</fullName>
    </recommendedName>
</protein>
<evidence type="ECO:0008006" key="5">
    <source>
        <dbReference type="Google" id="ProtNLM"/>
    </source>
</evidence>
<dbReference type="STRING" id="436010.A0A166N945"/>
<dbReference type="Proteomes" id="UP000076532">
    <property type="component" value="Unassembled WGS sequence"/>
</dbReference>
<feature type="transmembrane region" description="Helical" evidence="2">
    <location>
        <begin position="123"/>
        <end position="148"/>
    </location>
</feature>
<proteinExistence type="predicted"/>
<dbReference type="OrthoDB" id="3269357at2759"/>
<feature type="transmembrane region" description="Helical" evidence="2">
    <location>
        <begin position="12"/>
        <end position="33"/>
    </location>
</feature>
<feature type="transmembrane region" description="Helical" evidence="2">
    <location>
        <begin position="76"/>
        <end position="103"/>
    </location>
</feature>
<feature type="transmembrane region" description="Helical" evidence="2">
    <location>
        <begin position="45"/>
        <end position="64"/>
    </location>
</feature>